<name>A0A2Z6NL14_TRISU</name>
<dbReference type="Proteomes" id="UP000242715">
    <property type="component" value="Unassembled WGS sequence"/>
</dbReference>
<evidence type="ECO:0000256" key="1">
    <source>
        <dbReference type="SAM" id="MobiDB-lite"/>
    </source>
</evidence>
<keyword evidence="3" id="KW-1185">Reference proteome</keyword>
<dbReference type="AlphaFoldDB" id="A0A2Z6NL14"/>
<evidence type="ECO:0000313" key="2">
    <source>
        <dbReference type="EMBL" id="GAU37332.1"/>
    </source>
</evidence>
<evidence type="ECO:0000313" key="3">
    <source>
        <dbReference type="Proteomes" id="UP000242715"/>
    </source>
</evidence>
<organism evidence="2 3">
    <name type="scientific">Trifolium subterraneum</name>
    <name type="common">Subterranean clover</name>
    <dbReference type="NCBI Taxonomy" id="3900"/>
    <lineage>
        <taxon>Eukaryota</taxon>
        <taxon>Viridiplantae</taxon>
        <taxon>Streptophyta</taxon>
        <taxon>Embryophyta</taxon>
        <taxon>Tracheophyta</taxon>
        <taxon>Spermatophyta</taxon>
        <taxon>Magnoliopsida</taxon>
        <taxon>eudicotyledons</taxon>
        <taxon>Gunneridae</taxon>
        <taxon>Pentapetalae</taxon>
        <taxon>rosids</taxon>
        <taxon>fabids</taxon>
        <taxon>Fabales</taxon>
        <taxon>Fabaceae</taxon>
        <taxon>Papilionoideae</taxon>
        <taxon>50 kb inversion clade</taxon>
        <taxon>NPAAA clade</taxon>
        <taxon>Hologalegina</taxon>
        <taxon>IRL clade</taxon>
        <taxon>Trifolieae</taxon>
        <taxon>Trifolium</taxon>
    </lineage>
</organism>
<accession>A0A2Z6NL14</accession>
<proteinExistence type="predicted"/>
<feature type="region of interest" description="Disordered" evidence="1">
    <location>
        <begin position="1"/>
        <end position="35"/>
    </location>
</feature>
<reference evidence="3" key="1">
    <citation type="journal article" date="2017" name="Front. Plant Sci.">
        <title>Climate Clever Clovers: New Paradigm to Reduce the Environmental Footprint of Ruminants by Breeding Low Methanogenic Forages Utilizing Haplotype Variation.</title>
        <authorList>
            <person name="Kaur P."/>
            <person name="Appels R."/>
            <person name="Bayer P.E."/>
            <person name="Keeble-Gagnere G."/>
            <person name="Wang J."/>
            <person name="Hirakawa H."/>
            <person name="Shirasawa K."/>
            <person name="Vercoe P."/>
            <person name="Stefanova K."/>
            <person name="Durmic Z."/>
            <person name="Nichols P."/>
            <person name="Revell C."/>
            <person name="Isobe S.N."/>
            <person name="Edwards D."/>
            <person name="Erskine W."/>
        </authorList>
    </citation>
    <scope>NUCLEOTIDE SEQUENCE [LARGE SCALE GENOMIC DNA]</scope>
    <source>
        <strain evidence="3">cv. Daliak</strain>
    </source>
</reference>
<sequence length="61" mass="6996">MLTDESPRNHNPQLRFSELRNGRKSYMSSARTNGERRRECDGVWKGYNGGSAFTVKCRTEG</sequence>
<dbReference type="EMBL" id="DF973666">
    <property type="protein sequence ID" value="GAU37332.1"/>
    <property type="molecule type" value="Genomic_DNA"/>
</dbReference>
<protein>
    <submittedName>
        <fullName evidence="2">Uncharacterized protein</fullName>
    </submittedName>
</protein>
<gene>
    <name evidence="2" type="ORF">TSUD_61460</name>
</gene>